<dbReference type="KEGG" id="vg:6369895"/>
<dbReference type="EMBL" id="AB366653">
    <property type="protein sequence ID" value="BAG41526.1"/>
    <property type="molecule type" value="Genomic_DNA"/>
</dbReference>
<name>B2ZXV0_9CAUD</name>
<organism evidence="1 2">
    <name type="scientific">Ralstonia phage phiRSL1</name>
    <dbReference type="NCBI Taxonomy" id="1980924"/>
    <lineage>
        <taxon>Viruses</taxon>
        <taxon>Duplodnaviria</taxon>
        <taxon>Heunggongvirae</taxon>
        <taxon>Uroviricota</taxon>
        <taxon>Caudoviricetes</taxon>
        <taxon>Mieseafarmvirus</taxon>
        <taxon>Mieseafarmvirus RSL1</taxon>
    </lineage>
</organism>
<evidence type="ECO:0000313" key="2">
    <source>
        <dbReference type="Proteomes" id="UP000001034"/>
    </source>
</evidence>
<dbReference type="Proteomes" id="UP000001034">
    <property type="component" value="Segment"/>
</dbReference>
<sequence>MTPGQARRIYRYLAMRTRTRDGRRVRIVTGLRLFLHLRVPFAVIRSAEFDNIDNVSSFGPAVDKKLSDRTYARYNVYMAIGAQYRVTIGGRGGRGLGGRKKVAVAPRFVMHRDRPLRKGCNLPRRK</sequence>
<proteinExistence type="predicted"/>
<accession>B2ZXV0</accession>
<protein>
    <submittedName>
        <fullName evidence="1">Uncharacterized protein</fullName>
    </submittedName>
</protein>
<dbReference type="RefSeq" id="YP_001949956.1">
    <property type="nucleotide sequence ID" value="NC_010811.2"/>
</dbReference>
<evidence type="ECO:0000313" key="1">
    <source>
        <dbReference type="EMBL" id="BAG41526.1"/>
    </source>
</evidence>
<reference evidence="1 2" key="1">
    <citation type="journal article" date="2010" name="Virology">
        <title>A jumbo phage infecting the phytopathogen Ralstonia solanacearum defines a new lineage of the Myoviridae family.</title>
        <authorList>
            <person name="Yamada T."/>
            <person name="Satoh S."/>
            <person name="Ishikawa H."/>
            <person name="Fujiwara A."/>
            <person name="Kawasaki T."/>
            <person name="Fujie M."/>
            <person name="Ogata H."/>
        </authorList>
    </citation>
    <scope>NUCLEOTIDE SEQUENCE [LARGE SCALE GENOMIC DNA]</scope>
</reference>
<dbReference type="GeneID" id="6369895"/>
<keyword evidence="2" id="KW-1185">Reference proteome</keyword>